<sequence length="264" mass="29940">MVSNPAKTVTIYEIPKLAAKAIPPAFKLQNIQRGFVKPGIWPFNSNIFSDEDFACSSVTDRCLPEEDNVPTEQSISDQPVMEQPSTENKQSLEDRTSSNLKVTGPSQLESPSRSQTRGTVNVTPDLVSPYPKAGPRKLHGMKRKRGKTRILTDTPEKRLIEMEEEERQKKSKIKELNKNRKCSKNIGQKTIPKLADEFTSKAKKNRKINSDDEIENVSVSDEALVESEEDFDEDEVIVLDRNFQINNFVLVKFDTKKLSIIMLE</sequence>
<proteinExistence type="predicted"/>
<dbReference type="Proteomes" id="UP000494256">
    <property type="component" value="Unassembled WGS sequence"/>
</dbReference>
<feature type="region of interest" description="Disordered" evidence="1">
    <location>
        <begin position="64"/>
        <end position="145"/>
    </location>
</feature>
<feature type="compositionally biased region" description="Polar residues" evidence="1">
    <location>
        <begin position="70"/>
        <end position="89"/>
    </location>
</feature>
<comment type="caution">
    <text evidence="2">The sequence shown here is derived from an EMBL/GenBank/DDBJ whole genome shotgun (WGS) entry which is preliminary data.</text>
</comment>
<dbReference type="OrthoDB" id="28455at2759"/>
<organism evidence="2 3">
    <name type="scientific">Arctia plantaginis</name>
    <name type="common">Wood tiger moth</name>
    <name type="synonym">Phalaena plantaginis</name>
    <dbReference type="NCBI Taxonomy" id="874455"/>
    <lineage>
        <taxon>Eukaryota</taxon>
        <taxon>Metazoa</taxon>
        <taxon>Ecdysozoa</taxon>
        <taxon>Arthropoda</taxon>
        <taxon>Hexapoda</taxon>
        <taxon>Insecta</taxon>
        <taxon>Pterygota</taxon>
        <taxon>Neoptera</taxon>
        <taxon>Endopterygota</taxon>
        <taxon>Lepidoptera</taxon>
        <taxon>Glossata</taxon>
        <taxon>Ditrysia</taxon>
        <taxon>Noctuoidea</taxon>
        <taxon>Erebidae</taxon>
        <taxon>Arctiinae</taxon>
        <taxon>Arctia</taxon>
    </lineage>
</organism>
<evidence type="ECO:0000313" key="3">
    <source>
        <dbReference type="Proteomes" id="UP000494256"/>
    </source>
</evidence>
<dbReference type="EMBL" id="CADEBD010000389">
    <property type="protein sequence ID" value="CAB3253349.1"/>
    <property type="molecule type" value="Genomic_DNA"/>
</dbReference>
<accession>A0A8S1B5S5</accession>
<evidence type="ECO:0000313" key="2">
    <source>
        <dbReference type="EMBL" id="CAB3253349.1"/>
    </source>
</evidence>
<protein>
    <submittedName>
        <fullName evidence="2">Uncharacterized protein</fullName>
    </submittedName>
</protein>
<gene>
    <name evidence="2" type="ORF">APLA_LOCUS14286</name>
</gene>
<name>A0A8S1B5S5_ARCPL</name>
<reference evidence="2 3" key="1">
    <citation type="submission" date="2020-04" db="EMBL/GenBank/DDBJ databases">
        <authorList>
            <person name="Wallbank WR R."/>
            <person name="Pardo Diaz C."/>
            <person name="Kozak K."/>
            <person name="Martin S."/>
            <person name="Jiggins C."/>
            <person name="Moest M."/>
            <person name="Warren A I."/>
            <person name="Byers J.R.P. K."/>
            <person name="Montejo-Kovacevich G."/>
            <person name="Yen C E."/>
        </authorList>
    </citation>
    <scope>NUCLEOTIDE SEQUENCE [LARGE SCALE GENOMIC DNA]</scope>
</reference>
<feature type="compositionally biased region" description="Polar residues" evidence="1">
    <location>
        <begin position="97"/>
        <end position="122"/>
    </location>
</feature>
<dbReference type="AlphaFoldDB" id="A0A8S1B5S5"/>
<evidence type="ECO:0000256" key="1">
    <source>
        <dbReference type="SAM" id="MobiDB-lite"/>
    </source>
</evidence>
<feature type="compositionally biased region" description="Basic residues" evidence="1">
    <location>
        <begin position="134"/>
        <end position="145"/>
    </location>
</feature>